<proteinExistence type="predicted"/>
<dbReference type="EMBL" id="JABEZX010305519">
    <property type="protein sequence ID" value="MBA0575888.1"/>
    <property type="molecule type" value="Genomic_DNA"/>
</dbReference>
<accession>A0A7J8NFW1</accession>
<keyword evidence="2" id="KW-1185">Reference proteome</keyword>
<organism evidence="1 2">
    <name type="scientific">Gossypium lobatum</name>
    <dbReference type="NCBI Taxonomy" id="34289"/>
    <lineage>
        <taxon>Eukaryota</taxon>
        <taxon>Viridiplantae</taxon>
        <taxon>Streptophyta</taxon>
        <taxon>Embryophyta</taxon>
        <taxon>Tracheophyta</taxon>
        <taxon>Spermatophyta</taxon>
        <taxon>Magnoliopsida</taxon>
        <taxon>eudicotyledons</taxon>
        <taxon>Gunneridae</taxon>
        <taxon>Pentapetalae</taxon>
        <taxon>rosids</taxon>
        <taxon>malvids</taxon>
        <taxon>Malvales</taxon>
        <taxon>Malvaceae</taxon>
        <taxon>Malvoideae</taxon>
        <taxon>Gossypium</taxon>
    </lineage>
</organism>
<dbReference type="Proteomes" id="UP000593572">
    <property type="component" value="Unassembled WGS sequence"/>
</dbReference>
<evidence type="ECO:0000313" key="2">
    <source>
        <dbReference type="Proteomes" id="UP000593572"/>
    </source>
</evidence>
<protein>
    <submittedName>
        <fullName evidence="1">Uncharacterized protein</fullName>
    </submittedName>
</protein>
<dbReference type="AlphaFoldDB" id="A0A7J8NFW1"/>
<gene>
    <name evidence="1" type="ORF">Golob_024487</name>
</gene>
<comment type="caution">
    <text evidence="1">The sequence shown here is derived from an EMBL/GenBank/DDBJ whole genome shotgun (WGS) entry which is preliminary data.</text>
</comment>
<evidence type="ECO:0000313" key="1">
    <source>
        <dbReference type="EMBL" id="MBA0575888.1"/>
    </source>
</evidence>
<sequence length="22" mass="2821">MRRVELLQKSRPFMKMLHIHLR</sequence>
<reference evidence="1 2" key="1">
    <citation type="journal article" date="2019" name="Genome Biol. Evol.">
        <title>Insights into the evolution of the New World diploid cottons (Gossypium, subgenus Houzingenia) based on genome sequencing.</title>
        <authorList>
            <person name="Grover C.E."/>
            <person name="Arick M.A. 2nd"/>
            <person name="Thrash A."/>
            <person name="Conover J.L."/>
            <person name="Sanders W.S."/>
            <person name="Peterson D.G."/>
            <person name="Frelichowski J.E."/>
            <person name="Scheffler J.A."/>
            <person name="Scheffler B.E."/>
            <person name="Wendel J.F."/>
        </authorList>
    </citation>
    <scope>NUCLEOTIDE SEQUENCE [LARGE SCALE GENOMIC DNA]</scope>
    <source>
        <strain evidence="1">157</strain>
        <tissue evidence="1">Leaf</tissue>
    </source>
</reference>
<name>A0A7J8NFW1_9ROSI</name>